<sequence>MKHETAVPAHVEPKDDLYYAIHKALRLGNARMLIALGQTDPESPSSVAGTLTMLREHLKACEKHLEHENDFVHSALESRLPGGSSHADEDHEAHERSFAEIREMIGAIEAATSGRSLLWRKLYQRFALFFAEDLEHMHEEETQVMPLIAAHFSPEETKAIEGRIIASIPPADMVEGMRLMMQAASQPERQDMVRGLQAGMPGEVFDGFMSAITRGTWRLGDFDSLERGLC</sequence>
<name>A0A4R5PPF7_9HYPH</name>
<dbReference type="CDD" id="cd12109">
    <property type="entry name" value="Hr_FBXL5"/>
    <property type="match status" value="1"/>
</dbReference>
<proteinExistence type="predicted"/>
<comment type="caution">
    <text evidence="2">The sequence shown here is derived from an EMBL/GenBank/DDBJ whole genome shotgun (WGS) entry which is preliminary data.</text>
</comment>
<organism evidence="2 3">
    <name type="scientific">Pseudohoeflea suaedae</name>
    <dbReference type="NCBI Taxonomy" id="877384"/>
    <lineage>
        <taxon>Bacteria</taxon>
        <taxon>Pseudomonadati</taxon>
        <taxon>Pseudomonadota</taxon>
        <taxon>Alphaproteobacteria</taxon>
        <taxon>Hyphomicrobiales</taxon>
        <taxon>Rhizobiaceae</taxon>
        <taxon>Pseudohoeflea</taxon>
    </lineage>
</organism>
<evidence type="ECO:0000259" key="1">
    <source>
        <dbReference type="Pfam" id="PF01814"/>
    </source>
</evidence>
<keyword evidence="3" id="KW-1185">Reference proteome</keyword>
<evidence type="ECO:0000313" key="2">
    <source>
        <dbReference type="EMBL" id="TDH38970.1"/>
    </source>
</evidence>
<dbReference type="Proteomes" id="UP000295131">
    <property type="component" value="Unassembled WGS sequence"/>
</dbReference>
<gene>
    <name evidence="2" type="ORF">E2A64_07735</name>
</gene>
<evidence type="ECO:0000313" key="3">
    <source>
        <dbReference type="Proteomes" id="UP000295131"/>
    </source>
</evidence>
<dbReference type="Pfam" id="PF01814">
    <property type="entry name" value="Hemerythrin"/>
    <property type="match status" value="1"/>
</dbReference>
<dbReference type="InterPro" id="IPR012312">
    <property type="entry name" value="Hemerythrin-like"/>
</dbReference>
<dbReference type="Gene3D" id="1.20.120.520">
    <property type="entry name" value="nmb1532 protein domain like"/>
    <property type="match status" value="1"/>
</dbReference>
<dbReference type="OrthoDB" id="5635488at2"/>
<reference evidence="2 3" key="1">
    <citation type="journal article" date="2013" name="Int. J. Syst. Evol. Microbiol.">
        <title>Hoeflea suaedae sp. nov., an endophytic bacterium isolated from the root of the halophyte Suaeda maritima.</title>
        <authorList>
            <person name="Chung E.J."/>
            <person name="Park J.A."/>
            <person name="Pramanik P."/>
            <person name="Bibi F."/>
            <person name="Jeon C.O."/>
            <person name="Chung Y.R."/>
        </authorList>
    </citation>
    <scope>NUCLEOTIDE SEQUENCE [LARGE SCALE GENOMIC DNA]</scope>
    <source>
        <strain evidence="2 3">YC6898</strain>
    </source>
</reference>
<dbReference type="GO" id="GO:0006879">
    <property type="term" value="P:intracellular iron ion homeostasis"/>
    <property type="evidence" value="ECO:0007669"/>
    <property type="project" value="InterPro"/>
</dbReference>
<accession>A0A4R5PPF7</accession>
<dbReference type="RefSeq" id="WP_133283803.1">
    <property type="nucleotide sequence ID" value="NZ_SMSI01000001.1"/>
</dbReference>
<feature type="domain" description="Hemerythrin-like" evidence="1">
    <location>
        <begin position="18"/>
        <end position="148"/>
    </location>
</feature>
<dbReference type="EMBL" id="SMSI01000001">
    <property type="protein sequence ID" value="TDH38970.1"/>
    <property type="molecule type" value="Genomic_DNA"/>
</dbReference>
<dbReference type="AlphaFoldDB" id="A0A4R5PPF7"/>
<protein>
    <recommendedName>
        <fullName evidence="1">Hemerythrin-like domain-containing protein</fullName>
    </recommendedName>
</protein>
<dbReference type="InterPro" id="IPR045808">
    <property type="entry name" value="Hr_FBXL5"/>
</dbReference>